<reference evidence="1" key="1">
    <citation type="submission" date="2021-03" db="EMBL/GenBank/DDBJ databases">
        <title>Evolutionary priming and transition to the ectomycorrhizal habit in an iconic lineage of mushroom-forming fungi: is preadaptation a requirement?</title>
        <authorList>
            <consortium name="DOE Joint Genome Institute"/>
            <person name="Looney B.P."/>
            <person name="Miyauchi S."/>
            <person name="Morin E."/>
            <person name="Drula E."/>
            <person name="Courty P.E."/>
            <person name="Chicoki N."/>
            <person name="Fauchery L."/>
            <person name="Kohler A."/>
            <person name="Kuo A."/>
            <person name="LaButti K."/>
            <person name="Pangilinan J."/>
            <person name="Lipzen A."/>
            <person name="Riley R."/>
            <person name="Andreopoulos W."/>
            <person name="He G."/>
            <person name="Johnson J."/>
            <person name="Barry K.W."/>
            <person name="Grigoriev I.V."/>
            <person name="Nagy L."/>
            <person name="Hibbett D."/>
            <person name="Henrissat B."/>
            <person name="Matheny P.B."/>
            <person name="Labbe J."/>
            <person name="Martin A.F."/>
        </authorList>
    </citation>
    <scope>NUCLEOTIDE SEQUENCE</scope>
    <source>
        <strain evidence="1">BPL698</strain>
    </source>
</reference>
<accession>A0ACC0U0L3</accession>
<evidence type="ECO:0000313" key="2">
    <source>
        <dbReference type="Proteomes" id="UP001207468"/>
    </source>
</evidence>
<sequence length="194" mass="20920">MRSSPPTFRPIAPSPTVQSAICQPAAAVAISWRQPCPTPMRPSLLLRPLRHPSPPSPNGTHDRRRRRLASLLGTVTIPVPCTGLSRRRACGLSLGRLLPPGPHVTSLLLLSLLFPVPPDSSAEAVHRCSARERQPILGLSFSVHLVACSAHAALDARRPTVHLLNSARASTPRRLSSRLWMPQPGATRPGLCRA</sequence>
<evidence type="ECO:0000313" key="1">
    <source>
        <dbReference type="EMBL" id="KAI9454802.1"/>
    </source>
</evidence>
<protein>
    <submittedName>
        <fullName evidence="1">Uncharacterized protein</fullName>
    </submittedName>
</protein>
<keyword evidence="2" id="KW-1185">Reference proteome</keyword>
<name>A0ACC0U0L3_9AGAM</name>
<gene>
    <name evidence="1" type="ORF">F5148DRAFT_415898</name>
</gene>
<proteinExistence type="predicted"/>
<dbReference type="EMBL" id="JAGFNK010000267">
    <property type="protein sequence ID" value="KAI9454802.1"/>
    <property type="molecule type" value="Genomic_DNA"/>
</dbReference>
<organism evidence="1 2">
    <name type="scientific">Russula earlei</name>
    <dbReference type="NCBI Taxonomy" id="71964"/>
    <lineage>
        <taxon>Eukaryota</taxon>
        <taxon>Fungi</taxon>
        <taxon>Dikarya</taxon>
        <taxon>Basidiomycota</taxon>
        <taxon>Agaricomycotina</taxon>
        <taxon>Agaricomycetes</taxon>
        <taxon>Russulales</taxon>
        <taxon>Russulaceae</taxon>
        <taxon>Russula</taxon>
    </lineage>
</organism>
<comment type="caution">
    <text evidence="1">The sequence shown here is derived from an EMBL/GenBank/DDBJ whole genome shotgun (WGS) entry which is preliminary data.</text>
</comment>
<dbReference type="Proteomes" id="UP001207468">
    <property type="component" value="Unassembled WGS sequence"/>
</dbReference>